<evidence type="ECO:0000313" key="4">
    <source>
        <dbReference type="Proteomes" id="UP000620596"/>
    </source>
</evidence>
<organism evidence="3 4">
    <name type="scientific">Polaromonas eurypsychrophila</name>
    <dbReference type="NCBI Taxonomy" id="1614635"/>
    <lineage>
        <taxon>Bacteria</taxon>
        <taxon>Pseudomonadati</taxon>
        <taxon>Pseudomonadota</taxon>
        <taxon>Betaproteobacteria</taxon>
        <taxon>Burkholderiales</taxon>
        <taxon>Comamonadaceae</taxon>
        <taxon>Polaromonas</taxon>
    </lineage>
</organism>
<gene>
    <name evidence="3" type="ORF">GCM10011496_32870</name>
</gene>
<dbReference type="AlphaFoldDB" id="A0A916SNR7"/>
<feature type="signal peptide" evidence="1">
    <location>
        <begin position="1"/>
        <end position="24"/>
    </location>
</feature>
<dbReference type="InterPro" id="IPR025411">
    <property type="entry name" value="DUF4136"/>
</dbReference>
<protein>
    <recommendedName>
        <fullName evidence="2">DUF4136 domain-containing protein</fullName>
    </recommendedName>
</protein>
<evidence type="ECO:0000259" key="2">
    <source>
        <dbReference type="Pfam" id="PF13590"/>
    </source>
</evidence>
<evidence type="ECO:0000256" key="1">
    <source>
        <dbReference type="SAM" id="SignalP"/>
    </source>
</evidence>
<comment type="caution">
    <text evidence="3">The sequence shown here is derived from an EMBL/GenBank/DDBJ whole genome shotgun (WGS) entry which is preliminary data.</text>
</comment>
<evidence type="ECO:0000313" key="3">
    <source>
        <dbReference type="EMBL" id="GGB09364.1"/>
    </source>
</evidence>
<dbReference type="EMBL" id="BMIG01000014">
    <property type="protein sequence ID" value="GGB09364.1"/>
    <property type="molecule type" value="Genomic_DNA"/>
</dbReference>
<reference evidence="3" key="1">
    <citation type="journal article" date="2014" name="Int. J. Syst. Evol. Microbiol.">
        <title>Complete genome sequence of Corynebacterium casei LMG S-19264T (=DSM 44701T), isolated from a smear-ripened cheese.</title>
        <authorList>
            <consortium name="US DOE Joint Genome Institute (JGI-PGF)"/>
            <person name="Walter F."/>
            <person name="Albersmeier A."/>
            <person name="Kalinowski J."/>
            <person name="Ruckert C."/>
        </authorList>
    </citation>
    <scope>NUCLEOTIDE SEQUENCE</scope>
    <source>
        <strain evidence="3">CGMCC 1.15322</strain>
    </source>
</reference>
<keyword evidence="1" id="KW-0732">Signal</keyword>
<keyword evidence="4" id="KW-1185">Reference proteome</keyword>
<accession>A0A916SNR7</accession>
<sequence>MMITFPHLRVWLAVLVATVLTACASPIVTQVSNFNQWPSDATGSNFTFIKPRSSASQPPPELELATYQAYAEQELKKLGLQRAPPGQAARLLVELGWISQPQDRTYRQPIYDDRLVFYPPYRNAAGQVFPGYWAPSRFGPAYLGDRLVAYTVQFNQINLRILDNQGSPPGQPRAVFESHAVYEGQATLPTMAPYLVRAVFDSFPGQNGQVRHVKFDRETGAVIRK</sequence>
<dbReference type="Pfam" id="PF13590">
    <property type="entry name" value="DUF4136"/>
    <property type="match status" value="1"/>
</dbReference>
<name>A0A916SNR7_9BURK</name>
<proteinExistence type="predicted"/>
<feature type="chain" id="PRO_5036770008" description="DUF4136 domain-containing protein" evidence="1">
    <location>
        <begin position="25"/>
        <end position="225"/>
    </location>
</feature>
<dbReference type="Proteomes" id="UP000620596">
    <property type="component" value="Unassembled WGS sequence"/>
</dbReference>
<reference evidence="3" key="2">
    <citation type="submission" date="2020-09" db="EMBL/GenBank/DDBJ databases">
        <authorList>
            <person name="Sun Q."/>
            <person name="Zhou Y."/>
        </authorList>
    </citation>
    <scope>NUCLEOTIDE SEQUENCE</scope>
    <source>
        <strain evidence="3">CGMCC 1.15322</strain>
    </source>
</reference>
<feature type="domain" description="DUF4136" evidence="2">
    <location>
        <begin position="31"/>
        <end position="205"/>
    </location>
</feature>